<dbReference type="EMBL" id="JAOSIW010000007">
    <property type="protein sequence ID" value="MDO8054485.1"/>
    <property type="molecule type" value="Genomic_DNA"/>
</dbReference>
<keyword evidence="4" id="KW-1185">Reference proteome</keyword>
<dbReference type="RefSeq" id="WP_304516078.1">
    <property type="nucleotide sequence ID" value="NZ_JAOSIW010000007.1"/>
</dbReference>
<proteinExistence type="predicted"/>
<evidence type="ECO:0000256" key="2">
    <source>
        <dbReference type="SAM" id="Phobius"/>
    </source>
</evidence>
<sequence length="136" mass="16345">TIAKLNKDKTDLETAKTDLETAKTDLETAKNQVITEQSQTIEDRDRTIVILTETEEINFEQKKYLYNKINKISEQQLTFSKKIINLIKQYLKNLYLINNQIWKLLFQQYSRMYFIIILCVINILFYFLLIKNFKSY</sequence>
<evidence type="ECO:0000313" key="3">
    <source>
        <dbReference type="EMBL" id="MDO8054485.1"/>
    </source>
</evidence>
<feature type="non-terminal residue" evidence="3">
    <location>
        <position position="1"/>
    </location>
</feature>
<accession>A0AAP4X885</accession>
<feature type="transmembrane region" description="Helical" evidence="2">
    <location>
        <begin position="112"/>
        <end position="130"/>
    </location>
</feature>
<keyword evidence="1" id="KW-0175">Coiled coil</keyword>
<evidence type="ECO:0000313" key="4">
    <source>
        <dbReference type="Proteomes" id="UP001170651"/>
    </source>
</evidence>
<dbReference type="Proteomes" id="UP001170651">
    <property type="component" value="Unassembled WGS sequence"/>
</dbReference>
<protein>
    <submittedName>
        <fullName evidence="3">Uncharacterized protein</fullName>
    </submittedName>
</protein>
<comment type="caution">
    <text evidence="3">The sequence shown here is derived from an EMBL/GenBank/DDBJ whole genome shotgun (WGS) entry which is preliminary data.</text>
</comment>
<reference evidence="3 4" key="1">
    <citation type="journal article" date="2023" name="Int. J. Syst. Evol. Microbiol.">
        <title>The observation of taxonomic boundaries for the 16SrII and 16SrXXV phytoplasmas using genome-based delimitation.</title>
        <authorList>
            <person name="Rodrigues Jardim B."/>
            <person name="Tran-Nguyen L.T.T."/>
            <person name="Gambley C."/>
            <person name="Al-Sadi A.M."/>
            <person name="Al-Subhi A.M."/>
            <person name="Foissac X."/>
            <person name="Salar P."/>
            <person name="Cai H."/>
            <person name="Yang J.Y."/>
            <person name="Davis R."/>
            <person name="Jones L."/>
            <person name="Rodoni B."/>
            <person name="Constable F.E."/>
        </authorList>
    </citation>
    <scope>NUCLEOTIDE SEQUENCE [LARGE SCALE GENOMIC DNA]</scope>
    <source>
        <strain evidence="3">BAWM-OMN-P26</strain>
    </source>
</reference>
<dbReference type="AlphaFoldDB" id="A0AAP4X885"/>
<name>A0AAP4X885_9MOLU</name>
<evidence type="ECO:0000256" key="1">
    <source>
        <dbReference type="SAM" id="Coils"/>
    </source>
</evidence>
<keyword evidence="2" id="KW-1133">Transmembrane helix</keyword>
<keyword evidence="2" id="KW-0472">Membrane</keyword>
<keyword evidence="2" id="KW-0812">Transmembrane</keyword>
<organism evidence="3 4">
    <name type="scientific">Candidatus Phytoplasma australasiaticum subsp. australasiaticum</name>
    <dbReference type="NCBI Taxonomy" id="2832407"/>
    <lineage>
        <taxon>Bacteria</taxon>
        <taxon>Bacillati</taxon>
        <taxon>Mycoplasmatota</taxon>
        <taxon>Mollicutes</taxon>
        <taxon>Acholeplasmatales</taxon>
        <taxon>Acholeplasmataceae</taxon>
        <taxon>Candidatus Phytoplasma</taxon>
        <taxon>16SrII (Peanut WB group)</taxon>
        <taxon>Candidatus Phytoplasma australasiaticum</taxon>
    </lineage>
</organism>
<gene>
    <name evidence="3" type="ORF">OC696_01200</name>
</gene>
<feature type="coiled-coil region" evidence="1">
    <location>
        <begin position="2"/>
        <end position="39"/>
    </location>
</feature>